<sequence length="390" mass="42171">MTEVVRFSFPTFICYGPGAVKQLPLCLEEAKIRKLLLVTDNELTRTEAFKTIESVLKKSKVPYVVFSDVHPNPATDDVEMALRVYQANDCNGVVGLGGGSALDAAKVIPVRVVNDGPLTRYNVETGGNATIRVPLPPMIAIPTTAGTGSEVGRCSVLTDPQAKKKFLVCHQEMMPRRAILDPLLTVGLPAHLTAATGMDAFTHNLEALTVDAFHPMCDAIALKGMEYVAQYLERAVKNPTDIEARGYMMLAAMMGAVAFQKDLGAAHSMAHPLSTLSGVHHGLANAICLVPVMKFNRDRSAAKYARIAQCFGIDVNGLSELEAADKAIEAVADLNRRIGIPRSLAHVGVTEEQLSVLARSAVADTCHRTNPRPCSEKDFLMLFQQAFEQT</sequence>
<dbReference type="Gene3D" id="1.20.1090.10">
    <property type="entry name" value="Dehydroquinate synthase-like - alpha domain"/>
    <property type="match status" value="1"/>
</dbReference>
<dbReference type="PANTHER" id="PTHR11496:SF102">
    <property type="entry name" value="ALCOHOL DEHYDROGENASE 4"/>
    <property type="match status" value="1"/>
</dbReference>
<protein>
    <submittedName>
        <fullName evidence="7">Iron-containing alcohol dehydrogenase</fullName>
    </submittedName>
</protein>
<accession>A0A419F6U8</accession>
<dbReference type="SUPFAM" id="SSF56796">
    <property type="entry name" value="Dehydroquinate synthase-like"/>
    <property type="match status" value="1"/>
</dbReference>
<dbReference type="FunFam" id="3.40.50.1970:FF:000003">
    <property type="entry name" value="Alcohol dehydrogenase, iron-containing"/>
    <property type="match status" value="1"/>
</dbReference>
<comment type="cofactor">
    <cofactor evidence="1">
        <name>Fe cation</name>
        <dbReference type="ChEBI" id="CHEBI:24875"/>
    </cofactor>
</comment>
<keyword evidence="3" id="KW-0560">Oxidoreductase</keyword>
<keyword evidence="4" id="KW-0520">NAD</keyword>
<dbReference type="GO" id="GO:0004022">
    <property type="term" value="F:alcohol dehydrogenase (NAD+) activity"/>
    <property type="evidence" value="ECO:0007669"/>
    <property type="project" value="TreeGrafter"/>
</dbReference>
<gene>
    <name evidence="7" type="ORF">C4532_03055</name>
</gene>
<comment type="similarity">
    <text evidence="2">Belongs to the iron-containing alcohol dehydrogenase family.</text>
</comment>
<evidence type="ECO:0000256" key="3">
    <source>
        <dbReference type="ARBA" id="ARBA00023002"/>
    </source>
</evidence>
<dbReference type="InterPro" id="IPR039697">
    <property type="entry name" value="Alcohol_dehydrogenase_Fe"/>
</dbReference>
<dbReference type="Proteomes" id="UP000285961">
    <property type="component" value="Unassembled WGS sequence"/>
</dbReference>
<proteinExistence type="inferred from homology"/>
<dbReference type="InterPro" id="IPR056798">
    <property type="entry name" value="ADH_Fe_C"/>
</dbReference>
<dbReference type="Pfam" id="PF25137">
    <property type="entry name" value="ADH_Fe_C"/>
    <property type="match status" value="1"/>
</dbReference>
<dbReference type="GO" id="GO:0046872">
    <property type="term" value="F:metal ion binding"/>
    <property type="evidence" value="ECO:0007669"/>
    <property type="project" value="InterPro"/>
</dbReference>
<evidence type="ECO:0000313" key="8">
    <source>
        <dbReference type="Proteomes" id="UP000285961"/>
    </source>
</evidence>
<dbReference type="EMBL" id="QZKI01000019">
    <property type="protein sequence ID" value="RJP74135.1"/>
    <property type="molecule type" value="Genomic_DNA"/>
</dbReference>
<reference evidence="7 8" key="1">
    <citation type="journal article" date="2017" name="ISME J.">
        <title>Energy and carbon metabolisms in a deep terrestrial subsurface fluid microbial community.</title>
        <authorList>
            <person name="Momper L."/>
            <person name="Jungbluth S.P."/>
            <person name="Lee M.D."/>
            <person name="Amend J.P."/>
        </authorList>
    </citation>
    <scope>NUCLEOTIDE SEQUENCE [LARGE SCALE GENOMIC DNA]</scope>
    <source>
        <strain evidence="7">SURF_17</strain>
    </source>
</reference>
<comment type="caution">
    <text evidence="7">The sequence shown here is derived from an EMBL/GenBank/DDBJ whole genome shotgun (WGS) entry which is preliminary data.</text>
</comment>
<evidence type="ECO:0000256" key="2">
    <source>
        <dbReference type="ARBA" id="ARBA00007358"/>
    </source>
</evidence>
<dbReference type="AlphaFoldDB" id="A0A419F6U8"/>
<dbReference type="Pfam" id="PF00465">
    <property type="entry name" value="Fe-ADH"/>
    <property type="match status" value="1"/>
</dbReference>
<dbReference type="InterPro" id="IPR001670">
    <property type="entry name" value="ADH_Fe/GldA"/>
</dbReference>
<evidence type="ECO:0000259" key="5">
    <source>
        <dbReference type="Pfam" id="PF00465"/>
    </source>
</evidence>
<dbReference type="CDD" id="cd14861">
    <property type="entry name" value="Fe-ADH-like"/>
    <property type="match status" value="1"/>
</dbReference>
<dbReference type="PANTHER" id="PTHR11496">
    <property type="entry name" value="ALCOHOL DEHYDROGENASE"/>
    <property type="match status" value="1"/>
</dbReference>
<organism evidence="7 8">
    <name type="scientific">Candidatus Abyssobacteria bacterium SURF_17</name>
    <dbReference type="NCBI Taxonomy" id="2093361"/>
    <lineage>
        <taxon>Bacteria</taxon>
        <taxon>Pseudomonadati</taxon>
        <taxon>Candidatus Hydrogenedentota</taxon>
        <taxon>Candidatus Abyssobacteria</taxon>
    </lineage>
</organism>
<dbReference type="Gene3D" id="3.40.50.1970">
    <property type="match status" value="1"/>
</dbReference>
<dbReference type="InterPro" id="IPR018211">
    <property type="entry name" value="ADH_Fe_CS"/>
</dbReference>
<evidence type="ECO:0000256" key="1">
    <source>
        <dbReference type="ARBA" id="ARBA00001962"/>
    </source>
</evidence>
<dbReference type="FunFam" id="1.20.1090.10:FF:000001">
    <property type="entry name" value="Aldehyde-alcohol dehydrogenase"/>
    <property type="match status" value="1"/>
</dbReference>
<evidence type="ECO:0000256" key="4">
    <source>
        <dbReference type="ARBA" id="ARBA00023027"/>
    </source>
</evidence>
<evidence type="ECO:0000313" key="7">
    <source>
        <dbReference type="EMBL" id="RJP74135.1"/>
    </source>
</evidence>
<evidence type="ECO:0000259" key="6">
    <source>
        <dbReference type="Pfam" id="PF25137"/>
    </source>
</evidence>
<feature type="domain" description="Fe-containing alcohol dehydrogenase-like C-terminal" evidence="6">
    <location>
        <begin position="193"/>
        <end position="386"/>
    </location>
</feature>
<dbReference type="PROSITE" id="PS00913">
    <property type="entry name" value="ADH_IRON_1"/>
    <property type="match status" value="1"/>
</dbReference>
<feature type="domain" description="Alcohol dehydrogenase iron-type/glycerol dehydrogenase GldA" evidence="5">
    <location>
        <begin position="10"/>
        <end position="182"/>
    </location>
</feature>
<name>A0A419F6U8_9BACT</name>